<gene>
    <name evidence="2" type="ORF">OJF2_39620</name>
</gene>
<proteinExistence type="predicted"/>
<feature type="transmembrane region" description="Helical" evidence="1">
    <location>
        <begin position="118"/>
        <end position="137"/>
    </location>
</feature>
<evidence type="ECO:0008006" key="4">
    <source>
        <dbReference type="Google" id="ProtNLM"/>
    </source>
</evidence>
<evidence type="ECO:0000313" key="2">
    <source>
        <dbReference type="EMBL" id="QEH35410.1"/>
    </source>
</evidence>
<sequence length="264" mass="28551">MGRSWESPEHDETAVASTSQVGCLVMLIMIPLGIVEMVVLLALDHRLGLGHRRDVGRFVGGGAIGNMMLAKWIADRILTRQGLSRSGKTVVTWHRADPGAGPDGDDEERVVVHARRGVLLACGLGCLGFSLALVAFLLLDSDIKEYRPFAVVGLGLFGAGTVGCFYDLARRVPQAWADASGVTGYPLRFGFRRRFVPWSSIESCDVETRHDIQGKPSVVLLTLKGAAGKRLLTMAFGGLTEDPAPLIKAIRAHLPKPDRGIDDW</sequence>
<keyword evidence="1" id="KW-1133">Transmembrane helix</keyword>
<keyword evidence="1" id="KW-0812">Transmembrane</keyword>
<feature type="transmembrane region" description="Helical" evidence="1">
    <location>
        <begin position="21"/>
        <end position="43"/>
    </location>
</feature>
<protein>
    <recommendedName>
        <fullName evidence="4">PH domain-containing protein</fullName>
    </recommendedName>
</protein>
<evidence type="ECO:0000256" key="1">
    <source>
        <dbReference type="SAM" id="Phobius"/>
    </source>
</evidence>
<dbReference type="EMBL" id="CP042997">
    <property type="protein sequence ID" value="QEH35410.1"/>
    <property type="molecule type" value="Genomic_DNA"/>
</dbReference>
<name>A0A5B9W608_9BACT</name>
<dbReference type="RefSeq" id="WP_148595217.1">
    <property type="nucleotide sequence ID" value="NZ_CP042997.1"/>
</dbReference>
<dbReference type="OrthoDB" id="298091at2"/>
<feature type="transmembrane region" description="Helical" evidence="1">
    <location>
        <begin position="149"/>
        <end position="169"/>
    </location>
</feature>
<feature type="transmembrane region" description="Helical" evidence="1">
    <location>
        <begin position="55"/>
        <end position="74"/>
    </location>
</feature>
<organism evidence="2 3">
    <name type="scientific">Aquisphaera giovannonii</name>
    <dbReference type="NCBI Taxonomy" id="406548"/>
    <lineage>
        <taxon>Bacteria</taxon>
        <taxon>Pseudomonadati</taxon>
        <taxon>Planctomycetota</taxon>
        <taxon>Planctomycetia</taxon>
        <taxon>Isosphaerales</taxon>
        <taxon>Isosphaeraceae</taxon>
        <taxon>Aquisphaera</taxon>
    </lineage>
</organism>
<accession>A0A5B9W608</accession>
<reference evidence="2 3" key="1">
    <citation type="submission" date="2019-08" db="EMBL/GenBank/DDBJ databases">
        <title>Deep-cultivation of Planctomycetes and their phenomic and genomic characterization uncovers novel biology.</title>
        <authorList>
            <person name="Wiegand S."/>
            <person name="Jogler M."/>
            <person name="Boedeker C."/>
            <person name="Pinto D."/>
            <person name="Vollmers J."/>
            <person name="Rivas-Marin E."/>
            <person name="Kohn T."/>
            <person name="Peeters S.H."/>
            <person name="Heuer A."/>
            <person name="Rast P."/>
            <person name="Oberbeckmann S."/>
            <person name="Bunk B."/>
            <person name="Jeske O."/>
            <person name="Meyerdierks A."/>
            <person name="Storesund J.E."/>
            <person name="Kallscheuer N."/>
            <person name="Luecker S."/>
            <person name="Lage O.M."/>
            <person name="Pohl T."/>
            <person name="Merkel B.J."/>
            <person name="Hornburger P."/>
            <person name="Mueller R.-W."/>
            <person name="Bruemmer F."/>
            <person name="Labrenz M."/>
            <person name="Spormann A.M."/>
            <person name="Op den Camp H."/>
            <person name="Overmann J."/>
            <person name="Amann R."/>
            <person name="Jetten M.S.M."/>
            <person name="Mascher T."/>
            <person name="Medema M.H."/>
            <person name="Devos D.P."/>
            <person name="Kaster A.-K."/>
            <person name="Ovreas L."/>
            <person name="Rohde M."/>
            <person name="Galperin M.Y."/>
            <person name="Jogler C."/>
        </authorList>
    </citation>
    <scope>NUCLEOTIDE SEQUENCE [LARGE SCALE GENOMIC DNA]</scope>
    <source>
        <strain evidence="2 3">OJF2</strain>
    </source>
</reference>
<evidence type="ECO:0000313" key="3">
    <source>
        <dbReference type="Proteomes" id="UP000324233"/>
    </source>
</evidence>
<dbReference type="KEGG" id="agv:OJF2_39620"/>
<keyword evidence="3" id="KW-1185">Reference proteome</keyword>
<keyword evidence="1" id="KW-0472">Membrane</keyword>
<dbReference type="Proteomes" id="UP000324233">
    <property type="component" value="Chromosome"/>
</dbReference>
<dbReference type="AlphaFoldDB" id="A0A5B9W608"/>